<dbReference type="RefSeq" id="WP_034637274.1">
    <property type="nucleotide sequence ID" value="NZ_CBCSJC010000003.1"/>
</dbReference>
<gene>
    <name evidence="2" type="ORF">BAMA_16705</name>
</gene>
<dbReference type="InterPro" id="IPR025428">
    <property type="entry name" value="Spore_YhaL"/>
</dbReference>
<evidence type="ECO:0000313" key="2">
    <source>
        <dbReference type="EMBL" id="KEK20093.1"/>
    </source>
</evidence>
<comment type="caution">
    <text evidence="2">The sequence shown here is derived from an EMBL/GenBank/DDBJ whole genome shotgun (WGS) entry which is preliminary data.</text>
</comment>
<evidence type="ECO:0000256" key="1">
    <source>
        <dbReference type="SAM" id="Phobius"/>
    </source>
</evidence>
<keyword evidence="1" id="KW-1133">Transmembrane helix</keyword>
<protein>
    <submittedName>
        <fullName evidence="2">SigE-dependent sporulation protein</fullName>
    </submittedName>
</protein>
<dbReference type="EMBL" id="JOTN01000004">
    <property type="protein sequence ID" value="KEK20093.1"/>
    <property type="molecule type" value="Genomic_DNA"/>
</dbReference>
<name>A0A073KCR6_9BACI</name>
<dbReference type="eggNOG" id="ENOG50336J9">
    <property type="taxonomic scope" value="Bacteria"/>
</dbReference>
<dbReference type="Proteomes" id="UP000027822">
    <property type="component" value="Unassembled WGS sequence"/>
</dbReference>
<sequence length="68" mass="8266">MGVEFLPWWIYLVIIGIIISGYMVLYTSKQEQEIDNEFIEKEGEVYMKRLQEEKERRQQEKDDHSVLL</sequence>
<evidence type="ECO:0000313" key="3">
    <source>
        <dbReference type="Proteomes" id="UP000027822"/>
    </source>
</evidence>
<dbReference type="AlphaFoldDB" id="A0A073KCR6"/>
<keyword evidence="1" id="KW-0812">Transmembrane</keyword>
<feature type="transmembrane region" description="Helical" evidence="1">
    <location>
        <begin position="6"/>
        <end position="25"/>
    </location>
</feature>
<accession>A0A073KCR6</accession>
<organism evidence="2 3">
    <name type="scientific">Bacillus manliponensis</name>
    <dbReference type="NCBI Taxonomy" id="574376"/>
    <lineage>
        <taxon>Bacteria</taxon>
        <taxon>Bacillati</taxon>
        <taxon>Bacillota</taxon>
        <taxon>Bacilli</taxon>
        <taxon>Bacillales</taxon>
        <taxon>Bacillaceae</taxon>
        <taxon>Bacillus</taxon>
        <taxon>Bacillus cereus group</taxon>
    </lineage>
</organism>
<reference evidence="2 3" key="1">
    <citation type="submission" date="2014-06" db="EMBL/GenBank/DDBJ databases">
        <title>Draft genome sequence of Bacillus manliponensis JCM 15802 (MCCC 1A00708).</title>
        <authorList>
            <person name="Lai Q."/>
            <person name="Liu Y."/>
            <person name="Shao Z."/>
        </authorList>
    </citation>
    <scope>NUCLEOTIDE SEQUENCE [LARGE SCALE GENOMIC DNA]</scope>
    <source>
        <strain evidence="2 3">JCM 15802</strain>
    </source>
</reference>
<keyword evidence="3" id="KW-1185">Reference proteome</keyword>
<keyword evidence="1" id="KW-0472">Membrane</keyword>
<dbReference type="Pfam" id="PF14147">
    <property type="entry name" value="Spore_YhaL"/>
    <property type="match status" value="1"/>
</dbReference>
<proteinExistence type="predicted"/>
<dbReference type="STRING" id="574376.BAMA_16705"/>